<dbReference type="InterPro" id="IPR026850">
    <property type="entry name" value="FANCL_C"/>
</dbReference>
<dbReference type="GO" id="GO:0006513">
    <property type="term" value="P:protein monoubiquitination"/>
    <property type="evidence" value="ECO:0007669"/>
    <property type="project" value="TreeGrafter"/>
</dbReference>
<dbReference type="OrthoDB" id="10263265at2759"/>
<keyword evidence="6" id="KW-1185">Reference proteome</keyword>
<dbReference type="EMBL" id="JABSTR010000010">
    <property type="protein sequence ID" value="KAH9380237.1"/>
    <property type="molecule type" value="Genomic_DNA"/>
</dbReference>
<dbReference type="InterPro" id="IPR026848">
    <property type="entry name" value="Fancl"/>
</dbReference>
<dbReference type="Gene3D" id="3.30.40.10">
    <property type="entry name" value="Zinc/RING finger domain, C3HC4 (zinc finger)"/>
    <property type="match status" value="1"/>
</dbReference>
<dbReference type="SUPFAM" id="SSF57850">
    <property type="entry name" value="RING/U-box"/>
    <property type="match status" value="1"/>
</dbReference>
<evidence type="ECO:0000256" key="1">
    <source>
        <dbReference type="ARBA" id="ARBA00022771"/>
    </source>
</evidence>
<dbReference type="Proteomes" id="UP000821853">
    <property type="component" value="Chromosome 8"/>
</dbReference>
<accession>A0A9J6GXR6</accession>
<evidence type="ECO:0000259" key="4">
    <source>
        <dbReference type="PROSITE" id="PS50089"/>
    </source>
</evidence>
<name>A0A9J6GXR6_HAELO</name>
<dbReference type="PANTHER" id="PTHR13206">
    <property type="entry name" value="UBIQUITIN LIGASE PROTEIN PHF9 FANCONI ANEMIA GROUP L PROTEIN"/>
    <property type="match status" value="1"/>
</dbReference>
<dbReference type="CDD" id="cd16490">
    <property type="entry name" value="RING-CH-C4HC3_FANCL"/>
    <property type="match status" value="1"/>
</dbReference>
<dbReference type="SMART" id="SM01197">
    <property type="entry name" value="FANCL_C"/>
    <property type="match status" value="1"/>
</dbReference>
<reference evidence="5 6" key="1">
    <citation type="journal article" date="2020" name="Cell">
        <title>Large-Scale Comparative Analyses of Tick Genomes Elucidate Their Genetic Diversity and Vector Capacities.</title>
        <authorList>
            <consortium name="Tick Genome and Microbiome Consortium (TIGMIC)"/>
            <person name="Jia N."/>
            <person name="Wang J."/>
            <person name="Shi W."/>
            <person name="Du L."/>
            <person name="Sun Y."/>
            <person name="Zhan W."/>
            <person name="Jiang J.F."/>
            <person name="Wang Q."/>
            <person name="Zhang B."/>
            <person name="Ji P."/>
            <person name="Bell-Sakyi L."/>
            <person name="Cui X.M."/>
            <person name="Yuan T.T."/>
            <person name="Jiang B.G."/>
            <person name="Yang W.F."/>
            <person name="Lam T.T."/>
            <person name="Chang Q.C."/>
            <person name="Ding S.J."/>
            <person name="Wang X.J."/>
            <person name="Zhu J.G."/>
            <person name="Ruan X.D."/>
            <person name="Zhao L."/>
            <person name="Wei J.T."/>
            <person name="Ye R.Z."/>
            <person name="Que T.C."/>
            <person name="Du C.H."/>
            <person name="Zhou Y.H."/>
            <person name="Cheng J.X."/>
            <person name="Dai P.F."/>
            <person name="Guo W.B."/>
            <person name="Han X.H."/>
            <person name="Huang E.J."/>
            <person name="Li L.F."/>
            <person name="Wei W."/>
            <person name="Gao Y.C."/>
            <person name="Liu J.Z."/>
            <person name="Shao H.Z."/>
            <person name="Wang X."/>
            <person name="Wang C.C."/>
            <person name="Yang T.C."/>
            <person name="Huo Q.B."/>
            <person name="Li W."/>
            <person name="Chen H.Y."/>
            <person name="Chen S.E."/>
            <person name="Zhou L.G."/>
            <person name="Ni X.B."/>
            <person name="Tian J.H."/>
            <person name="Sheng Y."/>
            <person name="Liu T."/>
            <person name="Pan Y.S."/>
            <person name="Xia L.Y."/>
            <person name="Li J."/>
            <person name="Zhao F."/>
            <person name="Cao W.C."/>
        </authorList>
    </citation>
    <scope>NUCLEOTIDE SEQUENCE [LARGE SCALE GENOMIC DNA]</scope>
    <source>
        <strain evidence="5">HaeL-2018</strain>
    </source>
</reference>
<dbReference type="InterPro" id="IPR001841">
    <property type="entry name" value="Znf_RING"/>
</dbReference>
<evidence type="ECO:0000313" key="6">
    <source>
        <dbReference type="Proteomes" id="UP000821853"/>
    </source>
</evidence>
<comment type="caution">
    <text evidence="5">The sequence shown here is derived from an EMBL/GenBank/DDBJ whole genome shotgun (WGS) entry which is preliminary data.</text>
</comment>
<protein>
    <recommendedName>
        <fullName evidence="4">RING-type domain-containing protein</fullName>
    </recommendedName>
</protein>
<proteinExistence type="predicted"/>
<dbReference type="InterPro" id="IPR013083">
    <property type="entry name" value="Znf_RING/FYVE/PHD"/>
</dbReference>
<evidence type="ECO:0000256" key="3">
    <source>
        <dbReference type="PROSITE-ProRule" id="PRU00175"/>
    </source>
</evidence>
<dbReference type="PANTHER" id="PTHR13206:SF0">
    <property type="entry name" value="E3 UBIQUITIN-PROTEIN LIGASE FANCL"/>
    <property type="match status" value="1"/>
</dbReference>
<dbReference type="GO" id="GO:0036297">
    <property type="term" value="P:interstrand cross-link repair"/>
    <property type="evidence" value="ECO:0007669"/>
    <property type="project" value="InterPro"/>
</dbReference>
<organism evidence="5 6">
    <name type="scientific">Haemaphysalis longicornis</name>
    <name type="common">Bush tick</name>
    <dbReference type="NCBI Taxonomy" id="44386"/>
    <lineage>
        <taxon>Eukaryota</taxon>
        <taxon>Metazoa</taxon>
        <taxon>Ecdysozoa</taxon>
        <taxon>Arthropoda</taxon>
        <taxon>Chelicerata</taxon>
        <taxon>Arachnida</taxon>
        <taxon>Acari</taxon>
        <taxon>Parasitiformes</taxon>
        <taxon>Ixodida</taxon>
        <taxon>Ixodoidea</taxon>
        <taxon>Ixodidae</taxon>
        <taxon>Haemaphysalinae</taxon>
        <taxon>Haemaphysalis</taxon>
    </lineage>
</organism>
<dbReference type="GO" id="GO:0008270">
    <property type="term" value="F:zinc ion binding"/>
    <property type="evidence" value="ECO:0007669"/>
    <property type="project" value="UniProtKB-KW"/>
</dbReference>
<sequence>MAQLLLRCLQEQTLKAVYNKFKAEVDRLQEFWETMDDLDANCWVLDPVNARHSDCYRRLALGMELPSRNCADPPEDVDCTCGICYSYFLEGHIPDTLCQNTHCSKPFHQACLAEWMRSLPSIRQNFDMFFGECPYCSEGVHWSENRTSS</sequence>
<dbReference type="GO" id="GO:0061630">
    <property type="term" value="F:ubiquitin protein ligase activity"/>
    <property type="evidence" value="ECO:0007669"/>
    <property type="project" value="TreeGrafter"/>
</dbReference>
<dbReference type="Pfam" id="PF11793">
    <property type="entry name" value="FANCL_C"/>
    <property type="match status" value="1"/>
</dbReference>
<dbReference type="VEuPathDB" id="VectorBase:HLOH_064481"/>
<keyword evidence="2" id="KW-0862">Zinc</keyword>
<dbReference type="AlphaFoldDB" id="A0A9J6GXR6"/>
<dbReference type="Pfam" id="PF18891">
    <property type="entry name" value="FANCL_d3"/>
    <property type="match status" value="1"/>
</dbReference>
<keyword evidence="1 3" id="KW-0479">Metal-binding</keyword>
<keyword evidence="1 3" id="KW-0863">Zinc-finger</keyword>
<evidence type="ECO:0000313" key="5">
    <source>
        <dbReference type="EMBL" id="KAH9380237.1"/>
    </source>
</evidence>
<dbReference type="GO" id="GO:0043240">
    <property type="term" value="C:Fanconi anaemia nuclear complex"/>
    <property type="evidence" value="ECO:0007669"/>
    <property type="project" value="InterPro"/>
</dbReference>
<feature type="domain" description="RING-type" evidence="4">
    <location>
        <begin position="81"/>
        <end position="137"/>
    </location>
</feature>
<dbReference type="PROSITE" id="PS50089">
    <property type="entry name" value="ZF_RING_2"/>
    <property type="match status" value="1"/>
</dbReference>
<gene>
    <name evidence="5" type="ORF">HPB48_022148</name>
</gene>
<dbReference type="InterPro" id="IPR044037">
    <property type="entry name" value="FANCL_d3"/>
</dbReference>
<evidence type="ECO:0000256" key="2">
    <source>
        <dbReference type="ARBA" id="ARBA00022833"/>
    </source>
</evidence>